<name>K0KVF0_WICCF</name>
<dbReference type="HOGENOM" id="CLU_674750_0_0_1"/>
<accession>K0KVF0</accession>
<organism evidence="1 2">
    <name type="scientific">Wickerhamomyces ciferrii (strain ATCC 14091 / BCRC 22168 / CBS 111 / JCM 3599 / NBRC 0793 / NRRL Y-1031 F-60-10)</name>
    <name type="common">Yeast</name>
    <name type="synonym">Pichia ciferrii</name>
    <dbReference type="NCBI Taxonomy" id="1206466"/>
    <lineage>
        <taxon>Eukaryota</taxon>
        <taxon>Fungi</taxon>
        <taxon>Dikarya</taxon>
        <taxon>Ascomycota</taxon>
        <taxon>Saccharomycotina</taxon>
        <taxon>Saccharomycetes</taxon>
        <taxon>Phaffomycetales</taxon>
        <taxon>Wickerhamomycetaceae</taxon>
        <taxon>Wickerhamomyces</taxon>
    </lineage>
</organism>
<dbReference type="Proteomes" id="UP000009328">
    <property type="component" value="Unassembled WGS sequence"/>
</dbReference>
<gene>
    <name evidence="1" type="ORF">BN7_5479</name>
</gene>
<dbReference type="AlphaFoldDB" id="K0KVF0"/>
<evidence type="ECO:0008006" key="3">
    <source>
        <dbReference type="Google" id="ProtNLM"/>
    </source>
</evidence>
<proteinExistence type="predicted"/>
<evidence type="ECO:0000313" key="1">
    <source>
        <dbReference type="EMBL" id="CCH45892.1"/>
    </source>
</evidence>
<dbReference type="EMBL" id="CAIF01000216">
    <property type="protein sequence ID" value="CCH45892.1"/>
    <property type="molecule type" value="Genomic_DNA"/>
</dbReference>
<dbReference type="InParanoid" id="K0KVF0"/>
<evidence type="ECO:0000313" key="2">
    <source>
        <dbReference type="Proteomes" id="UP000009328"/>
    </source>
</evidence>
<reference evidence="1 2" key="1">
    <citation type="journal article" date="2012" name="Eukaryot. Cell">
        <title>Draft genome sequence of Wickerhamomyces ciferrii NRRL Y-1031 F-60-10.</title>
        <authorList>
            <person name="Schneider J."/>
            <person name="Andrea H."/>
            <person name="Blom J."/>
            <person name="Jaenicke S."/>
            <person name="Ruckert C."/>
            <person name="Schorsch C."/>
            <person name="Szczepanowski R."/>
            <person name="Farwick M."/>
            <person name="Goesmann A."/>
            <person name="Puhler A."/>
            <person name="Schaffer S."/>
            <person name="Tauch A."/>
            <person name="Kohler T."/>
            <person name="Brinkrolf K."/>
        </authorList>
    </citation>
    <scope>NUCLEOTIDE SEQUENCE [LARGE SCALE GENOMIC DNA]</scope>
    <source>
        <strain evidence="2">ATCC 14091 / BCRC 22168 / CBS 111 / JCM 3599 / NBRC 0793 / NRRL Y-1031 F-60-10</strain>
    </source>
</reference>
<comment type="caution">
    <text evidence="1">The sequence shown here is derived from an EMBL/GenBank/DDBJ whole genome shotgun (WGS) entry which is preliminary data.</text>
</comment>
<protein>
    <recommendedName>
        <fullName evidence="3">F-box domain-containing protein</fullName>
    </recommendedName>
</protein>
<keyword evidence="2" id="KW-1185">Reference proteome</keyword>
<sequence>MIENSILNNQLVIQRPVIISSLKQATSRDHYNQNQPQRTIWEYQRTDDRHVTLLEFLKVNVYRRYIFLPVWRIKSYFIYPIIFQLGKFKGLFSNLFPPRLIKNAPKDNLEGLKHDYKLKVGFTDLPPEIWRIIIGKTDRKDYHNLMITDKRFLDLVAPLIYKDIFINTSITKTTKMKNSDDTYPRYGPDLPNICKGNHYDIFKRSKESSSFEYEIVGTKIDQKSFNEMFDVLFYQEPNETHSEYVDNYSPVIINQYEKIIFIIKNIMLNPNSVMKKHIKNFFIDISIFDGFLELILKPEAPFIKKIKSFDNDTKKSCHLSASTFEELWVYPLWDVFSRCKWTYPTRFHSNILSYHDEMIQKFPQQVYYKEFAVQGILNYFYGTNYERRRSLLNVSKCDELTSLNPFRL</sequence>